<proteinExistence type="predicted"/>
<gene>
    <name evidence="2" type="ORF">CCAP1982_LOCUS12951</name>
</gene>
<reference evidence="2" key="1">
    <citation type="submission" date="2020-11" db="EMBL/GenBank/DDBJ databases">
        <authorList>
            <person name="Whitehead M."/>
        </authorList>
    </citation>
    <scope>NUCLEOTIDE SEQUENCE</scope>
    <source>
        <strain evidence="2">EGII</strain>
    </source>
</reference>
<comment type="caution">
    <text evidence="2">The sequence shown here is derived from an EMBL/GenBank/DDBJ whole genome shotgun (WGS) entry which is preliminary data.</text>
</comment>
<evidence type="ECO:0000313" key="3">
    <source>
        <dbReference type="Proteomes" id="UP000606786"/>
    </source>
</evidence>
<evidence type="ECO:0000256" key="1">
    <source>
        <dbReference type="SAM" id="MobiDB-lite"/>
    </source>
</evidence>
<feature type="region of interest" description="Disordered" evidence="1">
    <location>
        <begin position="1"/>
        <end position="27"/>
    </location>
</feature>
<sequence length="80" mass="8717">MRSTSGRFKGERSSSSSRRHKRPTTALEIVEGEMLKKHDKGFVASLDQRHASPSAAASASVGDSSDDGLFIWGKCTLFEM</sequence>
<dbReference type="Proteomes" id="UP000606786">
    <property type="component" value="Unassembled WGS sequence"/>
</dbReference>
<name>A0A811V2G8_CERCA</name>
<protein>
    <submittedName>
        <fullName evidence="2">(Mediterranean fruit fly) hypothetical protein</fullName>
    </submittedName>
</protein>
<dbReference type="EMBL" id="CAJHJT010000034">
    <property type="protein sequence ID" value="CAD7004555.1"/>
    <property type="molecule type" value="Genomic_DNA"/>
</dbReference>
<keyword evidence="3" id="KW-1185">Reference proteome</keyword>
<feature type="compositionally biased region" description="Low complexity" evidence="1">
    <location>
        <begin position="51"/>
        <end position="63"/>
    </location>
</feature>
<organism evidence="2 3">
    <name type="scientific">Ceratitis capitata</name>
    <name type="common">Mediterranean fruit fly</name>
    <name type="synonym">Tephritis capitata</name>
    <dbReference type="NCBI Taxonomy" id="7213"/>
    <lineage>
        <taxon>Eukaryota</taxon>
        <taxon>Metazoa</taxon>
        <taxon>Ecdysozoa</taxon>
        <taxon>Arthropoda</taxon>
        <taxon>Hexapoda</taxon>
        <taxon>Insecta</taxon>
        <taxon>Pterygota</taxon>
        <taxon>Neoptera</taxon>
        <taxon>Endopterygota</taxon>
        <taxon>Diptera</taxon>
        <taxon>Brachycera</taxon>
        <taxon>Muscomorpha</taxon>
        <taxon>Tephritoidea</taxon>
        <taxon>Tephritidae</taxon>
        <taxon>Ceratitis</taxon>
        <taxon>Ceratitis</taxon>
    </lineage>
</organism>
<feature type="region of interest" description="Disordered" evidence="1">
    <location>
        <begin position="47"/>
        <end position="67"/>
    </location>
</feature>
<dbReference type="AlphaFoldDB" id="A0A811V2G8"/>
<accession>A0A811V2G8</accession>
<evidence type="ECO:0000313" key="2">
    <source>
        <dbReference type="EMBL" id="CAD7004555.1"/>
    </source>
</evidence>